<protein>
    <submittedName>
        <fullName evidence="2">Uncharacterized protein</fullName>
    </submittedName>
</protein>
<comment type="caution">
    <text evidence="2">The sequence shown here is derived from an EMBL/GenBank/DDBJ whole genome shotgun (WGS) entry which is preliminary data.</text>
</comment>
<dbReference type="AlphaFoldDB" id="A0AAD7JJS9"/>
<reference evidence="2" key="1">
    <citation type="submission" date="2023-03" db="EMBL/GenBank/DDBJ databases">
        <title>Massive genome expansion in bonnet fungi (Mycena s.s.) driven by repeated elements and novel gene families across ecological guilds.</title>
        <authorList>
            <consortium name="Lawrence Berkeley National Laboratory"/>
            <person name="Harder C.B."/>
            <person name="Miyauchi S."/>
            <person name="Viragh M."/>
            <person name="Kuo A."/>
            <person name="Thoen E."/>
            <person name="Andreopoulos B."/>
            <person name="Lu D."/>
            <person name="Skrede I."/>
            <person name="Drula E."/>
            <person name="Henrissat B."/>
            <person name="Morin E."/>
            <person name="Kohler A."/>
            <person name="Barry K."/>
            <person name="LaButti K."/>
            <person name="Morin E."/>
            <person name="Salamov A."/>
            <person name="Lipzen A."/>
            <person name="Mereny Z."/>
            <person name="Hegedus B."/>
            <person name="Baldrian P."/>
            <person name="Stursova M."/>
            <person name="Weitz H."/>
            <person name="Taylor A."/>
            <person name="Grigoriev I.V."/>
            <person name="Nagy L.G."/>
            <person name="Martin F."/>
            <person name="Kauserud H."/>
        </authorList>
    </citation>
    <scope>NUCLEOTIDE SEQUENCE</scope>
    <source>
        <strain evidence="2">CBHHK182m</strain>
    </source>
</reference>
<keyword evidence="3" id="KW-1185">Reference proteome</keyword>
<proteinExistence type="predicted"/>
<feature type="compositionally biased region" description="Basic and acidic residues" evidence="1">
    <location>
        <begin position="1"/>
        <end position="24"/>
    </location>
</feature>
<feature type="region of interest" description="Disordered" evidence="1">
    <location>
        <begin position="1"/>
        <end position="84"/>
    </location>
</feature>
<evidence type="ECO:0000313" key="3">
    <source>
        <dbReference type="Proteomes" id="UP001215598"/>
    </source>
</evidence>
<evidence type="ECO:0000256" key="1">
    <source>
        <dbReference type="SAM" id="MobiDB-lite"/>
    </source>
</evidence>
<feature type="compositionally biased region" description="Basic and acidic residues" evidence="1">
    <location>
        <begin position="41"/>
        <end position="54"/>
    </location>
</feature>
<evidence type="ECO:0000313" key="2">
    <source>
        <dbReference type="EMBL" id="KAJ7764821.1"/>
    </source>
</evidence>
<accession>A0AAD7JJS9</accession>
<gene>
    <name evidence="2" type="ORF">B0H16DRAFT_1454637</name>
</gene>
<sequence>MAGGPRDEESETRPVCDEEGEARSARGPSGDGTFVHQGWLEGRRERDRTAERRFTPGLRDIGRGGTPGEAGHRARRLSQERKDKRGKTRPLVILDWLGVLFLGGVKQVLCVESPLRDGSVPRLGRRDSSACWRCLRGSTKVRMRVTAPVREAAATAIHTLRTARAPPRPRRGHANRHLPSAREKGLLIRILQTCMTVSGGAGAGFPRPARRDHLDLEPASSERPLKESFIVRLAYPPAAVEVGIHSEIAQSPAFAQQSRLSRRVRKAKSL</sequence>
<organism evidence="2 3">
    <name type="scientific">Mycena metata</name>
    <dbReference type="NCBI Taxonomy" id="1033252"/>
    <lineage>
        <taxon>Eukaryota</taxon>
        <taxon>Fungi</taxon>
        <taxon>Dikarya</taxon>
        <taxon>Basidiomycota</taxon>
        <taxon>Agaricomycotina</taxon>
        <taxon>Agaricomycetes</taxon>
        <taxon>Agaricomycetidae</taxon>
        <taxon>Agaricales</taxon>
        <taxon>Marasmiineae</taxon>
        <taxon>Mycenaceae</taxon>
        <taxon>Mycena</taxon>
    </lineage>
</organism>
<dbReference type="Proteomes" id="UP001215598">
    <property type="component" value="Unassembled WGS sequence"/>
</dbReference>
<name>A0AAD7JJS9_9AGAR</name>
<dbReference type="EMBL" id="JARKIB010000027">
    <property type="protein sequence ID" value="KAJ7764821.1"/>
    <property type="molecule type" value="Genomic_DNA"/>
</dbReference>